<dbReference type="PANTHER" id="PTHR12864">
    <property type="entry name" value="RAN BINDING PROTEIN 9-RELATED"/>
    <property type="match status" value="1"/>
</dbReference>
<dbReference type="PROSITE" id="PS50188">
    <property type="entry name" value="B302_SPRY"/>
    <property type="match status" value="1"/>
</dbReference>
<evidence type="ECO:0000313" key="4">
    <source>
        <dbReference type="Proteomes" id="UP000266673"/>
    </source>
</evidence>
<name>A0A397UZS0_9GLOM</name>
<dbReference type="EMBL" id="QKWP01000730">
    <property type="protein sequence ID" value="RIB15645.1"/>
    <property type="molecule type" value="Genomic_DNA"/>
</dbReference>
<evidence type="ECO:0000259" key="2">
    <source>
        <dbReference type="PROSITE" id="PS50188"/>
    </source>
</evidence>
<feature type="repeat" description="TPR" evidence="1">
    <location>
        <begin position="231"/>
        <end position="264"/>
    </location>
</feature>
<dbReference type="InterPro" id="IPR019734">
    <property type="entry name" value="TPR_rpt"/>
</dbReference>
<reference evidence="3 4" key="1">
    <citation type="submission" date="2018-06" db="EMBL/GenBank/DDBJ databases">
        <title>Comparative genomics reveals the genomic features of Rhizophagus irregularis, R. cerebriforme, R. diaphanum and Gigaspora rosea, and their symbiotic lifestyle signature.</title>
        <authorList>
            <person name="Morin E."/>
            <person name="San Clemente H."/>
            <person name="Chen E.C.H."/>
            <person name="De La Providencia I."/>
            <person name="Hainaut M."/>
            <person name="Kuo A."/>
            <person name="Kohler A."/>
            <person name="Murat C."/>
            <person name="Tang N."/>
            <person name="Roy S."/>
            <person name="Loubradou J."/>
            <person name="Henrissat B."/>
            <person name="Grigoriev I.V."/>
            <person name="Corradi N."/>
            <person name="Roux C."/>
            <person name="Martin F.M."/>
        </authorList>
    </citation>
    <scope>NUCLEOTIDE SEQUENCE [LARGE SCALE GENOMIC DNA]</scope>
    <source>
        <strain evidence="3 4">DAOM 194757</strain>
    </source>
</reference>
<dbReference type="OrthoDB" id="25503at2759"/>
<protein>
    <submittedName>
        <fullName evidence="3">Concanavalin A-like lectin/glucanase domain-containing protein</fullName>
    </submittedName>
</protein>
<keyword evidence="1" id="KW-0802">TPR repeat</keyword>
<accession>A0A397UZS0</accession>
<dbReference type="Gene3D" id="2.60.120.920">
    <property type="match status" value="1"/>
</dbReference>
<dbReference type="SMART" id="SM00028">
    <property type="entry name" value="TPR"/>
    <property type="match status" value="2"/>
</dbReference>
<dbReference type="SMART" id="SM00449">
    <property type="entry name" value="SPRY"/>
    <property type="match status" value="1"/>
</dbReference>
<proteinExistence type="predicted"/>
<dbReference type="SUPFAM" id="SSF48452">
    <property type="entry name" value="TPR-like"/>
    <property type="match status" value="1"/>
</dbReference>
<dbReference type="AlphaFoldDB" id="A0A397UZS0"/>
<comment type="caution">
    <text evidence="3">The sequence shown here is derived from an EMBL/GenBank/DDBJ whole genome shotgun (WGS) entry which is preliminary data.</text>
</comment>
<evidence type="ECO:0000256" key="1">
    <source>
        <dbReference type="PROSITE-ProRule" id="PRU00339"/>
    </source>
</evidence>
<sequence>MSLCLMVLFYQQRGILMIHRIDSSGFKVNYTDPNDYKAVVIRSNNPIPSQCGLFYFEIEIINEGKNGMIGVGYCTKQNNISDFMPGRKYVEDQENKENKSWGYAYHGDDGYFFCSGSGKPYGPTYTAGDTIGCYLNFRNDDKKIFYTKNGINLGIVCYLPNNLDDLKNNLYPFIGLRSQDASVEANFGRKKFKYLTMTNDDIGKELWEACWINSETIDQYVDELKNKSNDILALISRGKAYLIIGKYEEAYTALTRLLEIESENIIALKYRGEINYIMERYKESIADLENLLKIKPYDAWADEAYKLVKELNVDYIPAQITLH</sequence>
<dbReference type="PROSITE" id="PS50005">
    <property type="entry name" value="TPR"/>
    <property type="match status" value="1"/>
</dbReference>
<dbReference type="InterPro" id="IPR043136">
    <property type="entry name" value="B30.2/SPRY_sf"/>
</dbReference>
<dbReference type="InterPro" id="IPR050618">
    <property type="entry name" value="Ubq-SigPath_Reg"/>
</dbReference>
<evidence type="ECO:0000313" key="3">
    <source>
        <dbReference type="EMBL" id="RIB15645.1"/>
    </source>
</evidence>
<dbReference type="SUPFAM" id="SSF49899">
    <property type="entry name" value="Concanavalin A-like lectins/glucanases"/>
    <property type="match status" value="1"/>
</dbReference>
<dbReference type="InterPro" id="IPR013320">
    <property type="entry name" value="ConA-like_dom_sf"/>
</dbReference>
<feature type="domain" description="B30.2/SPRY" evidence="2">
    <location>
        <begin position="1"/>
        <end position="192"/>
    </location>
</feature>
<keyword evidence="3" id="KW-0430">Lectin</keyword>
<dbReference type="Gene3D" id="1.25.40.10">
    <property type="entry name" value="Tetratricopeptide repeat domain"/>
    <property type="match status" value="1"/>
</dbReference>
<organism evidence="3 4">
    <name type="scientific">Gigaspora rosea</name>
    <dbReference type="NCBI Taxonomy" id="44941"/>
    <lineage>
        <taxon>Eukaryota</taxon>
        <taxon>Fungi</taxon>
        <taxon>Fungi incertae sedis</taxon>
        <taxon>Mucoromycota</taxon>
        <taxon>Glomeromycotina</taxon>
        <taxon>Glomeromycetes</taxon>
        <taxon>Diversisporales</taxon>
        <taxon>Gigasporaceae</taxon>
        <taxon>Gigaspora</taxon>
    </lineage>
</organism>
<dbReference type="GO" id="GO:0030246">
    <property type="term" value="F:carbohydrate binding"/>
    <property type="evidence" value="ECO:0007669"/>
    <property type="project" value="UniProtKB-KW"/>
</dbReference>
<dbReference type="InterPro" id="IPR011990">
    <property type="entry name" value="TPR-like_helical_dom_sf"/>
</dbReference>
<gene>
    <name evidence="3" type="ORF">C2G38_1566213</name>
</gene>
<keyword evidence="4" id="KW-1185">Reference proteome</keyword>
<dbReference type="InterPro" id="IPR001870">
    <property type="entry name" value="B30.2/SPRY"/>
</dbReference>
<dbReference type="Pfam" id="PF00622">
    <property type="entry name" value="SPRY"/>
    <property type="match status" value="1"/>
</dbReference>
<dbReference type="InterPro" id="IPR003877">
    <property type="entry name" value="SPRY_dom"/>
</dbReference>
<dbReference type="Proteomes" id="UP000266673">
    <property type="component" value="Unassembled WGS sequence"/>
</dbReference>